<evidence type="ECO:0000313" key="8">
    <source>
        <dbReference type="EMBL" id="WAH37788.1"/>
    </source>
</evidence>
<evidence type="ECO:0000256" key="4">
    <source>
        <dbReference type="ARBA" id="ARBA00023163"/>
    </source>
</evidence>
<dbReference type="Pfam" id="PF00072">
    <property type="entry name" value="Response_reg"/>
    <property type="match status" value="1"/>
</dbReference>
<keyword evidence="1 5" id="KW-0597">Phosphoprotein</keyword>
<gene>
    <name evidence="8" type="ORF">NZD86_04595</name>
</gene>
<dbReference type="CDD" id="cd06170">
    <property type="entry name" value="LuxR_C_like"/>
    <property type="match status" value="1"/>
</dbReference>
<reference evidence="8" key="1">
    <citation type="submission" date="2022-08" db="EMBL/GenBank/DDBJ databases">
        <title>Alicyclobacillus dauci DSM2870, complete genome.</title>
        <authorList>
            <person name="Wang Q."/>
            <person name="Cai R."/>
            <person name="Wang Z."/>
        </authorList>
    </citation>
    <scope>NUCLEOTIDE SEQUENCE</scope>
    <source>
        <strain evidence="8">DSM 28700</strain>
    </source>
</reference>
<dbReference type="SUPFAM" id="SSF52172">
    <property type="entry name" value="CheY-like"/>
    <property type="match status" value="1"/>
</dbReference>
<dbReference type="RefSeq" id="WP_268045312.1">
    <property type="nucleotide sequence ID" value="NZ_CP104064.1"/>
</dbReference>
<evidence type="ECO:0000256" key="2">
    <source>
        <dbReference type="ARBA" id="ARBA00023015"/>
    </source>
</evidence>
<sequence>MIRVLLVDDHDIVRLGLSTYLETVDDIEVVGEASNGQMAVDLARRLQPDVILMDLLMPVKSGVEAIRELSASGCTSRIVVLTSTVDDKSVLEAVRAGALSYILKTSPPHELTTVIRQASQGLPTLDSKAQKTLMGQVQAQNERELWQDLTDRELDVLRAIGTGKNNQEIADSLGIGIKTVKTHVSNVLLKLCVQDRTQAAIYAIRKELV</sequence>
<dbReference type="Proteomes" id="UP001164803">
    <property type="component" value="Chromosome"/>
</dbReference>
<dbReference type="InterPro" id="IPR016032">
    <property type="entry name" value="Sig_transdc_resp-reg_C-effctor"/>
</dbReference>
<dbReference type="SUPFAM" id="SSF46894">
    <property type="entry name" value="C-terminal effector domain of the bipartite response regulators"/>
    <property type="match status" value="1"/>
</dbReference>
<organism evidence="8 9">
    <name type="scientific">Alicyclobacillus dauci</name>
    <dbReference type="NCBI Taxonomy" id="1475485"/>
    <lineage>
        <taxon>Bacteria</taxon>
        <taxon>Bacillati</taxon>
        <taxon>Bacillota</taxon>
        <taxon>Bacilli</taxon>
        <taxon>Bacillales</taxon>
        <taxon>Alicyclobacillaceae</taxon>
        <taxon>Alicyclobacillus</taxon>
    </lineage>
</organism>
<keyword evidence="2" id="KW-0805">Transcription regulation</keyword>
<evidence type="ECO:0000256" key="5">
    <source>
        <dbReference type="PROSITE-ProRule" id="PRU00169"/>
    </source>
</evidence>
<name>A0ABY6Z5I8_9BACL</name>
<dbReference type="SMART" id="SM00421">
    <property type="entry name" value="HTH_LUXR"/>
    <property type="match status" value="1"/>
</dbReference>
<dbReference type="PROSITE" id="PS00622">
    <property type="entry name" value="HTH_LUXR_1"/>
    <property type="match status" value="1"/>
</dbReference>
<dbReference type="PANTHER" id="PTHR43214">
    <property type="entry name" value="TWO-COMPONENT RESPONSE REGULATOR"/>
    <property type="match status" value="1"/>
</dbReference>
<dbReference type="InterPro" id="IPR058245">
    <property type="entry name" value="NreC/VraR/RcsB-like_REC"/>
</dbReference>
<dbReference type="InterPro" id="IPR000792">
    <property type="entry name" value="Tscrpt_reg_LuxR_C"/>
</dbReference>
<evidence type="ECO:0000256" key="1">
    <source>
        <dbReference type="ARBA" id="ARBA00022553"/>
    </source>
</evidence>
<feature type="modified residue" description="4-aspartylphosphate" evidence="5">
    <location>
        <position position="54"/>
    </location>
</feature>
<keyword evidence="3" id="KW-0238">DNA-binding</keyword>
<evidence type="ECO:0000313" key="9">
    <source>
        <dbReference type="Proteomes" id="UP001164803"/>
    </source>
</evidence>
<evidence type="ECO:0000256" key="3">
    <source>
        <dbReference type="ARBA" id="ARBA00023125"/>
    </source>
</evidence>
<proteinExistence type="predicted"/>
<accession>A0ABY6Z5I8</accession>
<protein>
    <submittedName>
        <fullName evidence="8">Response regulator transcription factor</fullName>
    </submittedName>
</protein>
<evidence type="ECO:0000259" key="6">
    <source>
        <dbReference type="PROSITE" id="PS50043"/>
    </source>
</evidence>
<dbReference type="PROSITE" id="PS50043">
    <property type="entry name" value="HTH_LUXR_2"/>
    <property type="match status" value="1"/>
</dbReference>
<keyword evidence="9" id="KW-1185">Reference proteome</keyword>
<dbReference type="SMART" id="SM00448">
    <property type="entry name" value="REC"/>
    <property type="match status" value="1"/>
</dbReference>
<dbReference type="InterPro" id="IPR039420">
    <property type="entry name" value="WalR-like"/>
</dbReference>
<dbReference type="PRINTS" id="PR00038">
    <property type="entry name" value="HTHLUXR"/>
</dbReference>
<dbReference type="EMBL" id="CP104064">
    <property type="protein sequence ID" value="WAH37788.1"/>
    <property type="molecule type" value="Genomic_DNA"/>
</dbReference>
<feature type="domain" description="HTH luxR-type" evidence="6">
    <location>
        <begin position="142"/>
        <end position="207"/>
    </location>
</feature>
<dbReference type="CDD" id="cd17535">
    <property type="entry name" value="REC_NarL-like"/>
    <property type="match status" value="1"/>
</dbReference>
<dbReference type="InterPro" id="IPR001789">
    <property type="entry name" value="Sig_transdc_resp-reg_receiver"/>
</dbReference>
<dbReference type="Pfam" id="PF00196">
    <property type="entry name" value="GerE"/>
    <property type="match status" value="1"/>
</dbReference>
<dbReference type="Gene3D" id="3.40.50.2300">
    <property type="match status" value="1"/>
</dbReference>
<keyword evidence="4" id="KW-0804">Transcription</keyword>
<dbReference type="PANTHER" id="PTHR43214:SF37">
    <property type="entry name" value="TRANSCRIPTIONAL REGULATORY PROTEIN YDFI"/>
    <property type="match status" value="1"/>
</dbReference>
<dbReference type="InterPro" id="IPR011006">
    <property type="entry name" value="CheY-like_superfamily"/>
</dbReference>
<dbReference type="PROSITE" id="PS50110">
    <property type="entry name" value="RESPONSE_REGULATORY"/>
    <property type="match status" value="1"/>
</dbReference>
<evidence type="ECO:0000259" key="7">
    <source>
        <dbReference type="PROSITE" id="PS50110"/>
    </source>
</evidence>
<feature type="domain" description="Response regulatory" evidence="7">
    <location>
        <begin position="3"/>
        <end position="119"/>
    </location>
</feature>